<dbReference type="GO" id="GO:0000981">
    <property type="term" value="F:DNA-binding transcription factor activity, RNA polymerase II-specific"/>
    <property type="evidence" value="ECO:0007669"/>
    <property type="project" value="InterPro"/>
</dbReference>
<name>A0A8H6ERA1_DEKBR</name>
<reference evidence="4 5" key="1">
    <citation type="journal article" date="2020" name="Appl. Microbiol. Biotechnol.">
        <title>Targeted gene deletion in Brettanomyces bruxellensis with an expression-free CRISPR-Cas9 system.</title>
        <authorList>
            <person name="Varela C."/>
            <person name="Bartel C."/>
            <person name="Onetto C."/>
            <person name="Borneman A."/>
        </authorList>
    </citation>
    <scope>NUCLEOTIDE SEQUENCE [LARGE SCALE GENOMIC DNA]</scope>
    <source>
        <strain evidence="4 5">AWRI1613</strain>
    </source>
</reference>
<evidence type="ECO:0000256" key="1">
    <source>
        <dbReference type="SAM" id="Coils"/>
    </source>
</evidence>
<proteinExistence type="predicted"/>
<feature type="compositionally biased region" description="Low complexity" evidence="2">
    <location>
        <begin position="350"/>
        <end position="359"/>
    </location>
</feature>
<dbReference type="InterPro" id="IPR036864">
    <property type="entry name" value="Zn2-C6_fun-type_DNA-bd_sf"/>
</dbReference>
<dbReference type="InterPro" id="IPR001138">
    <property type="entry name" value="Zn2Cys6_DnaBD"/>
</dbReference>
<accession>A0A8H6ERA1</accession>
<comment type="caution">
    <text evidence="4">The sequence shown here is derived from an EMBL/GenBank/DDBJ whole genome shotgun (WGS) entry which is preliminary data.</text>
</comment>
<feature type="region of interest" description="Disordered" evidence="2">
    <location>
        <begin position="1"/>
        <end position="23"/>
    </location>
</feature>
<keyword evidence="1" id="KW-0175">Coiled coil</keyword>
<feature type="coiled-coil region" evidence="1">
    <location>
        <begin position="36"/>
        <end position="63"/>
    </location>
</feature>
<dbReference type="Gene3D" id="4.10.240.10">
    <property type="entry name" value="Zn(2)-C6 fungal-type DNA-binding domain"/>
    <property type="match status" value="1"/>
</dbReference>
<feature type="compositionally biased region" description="Basic residues" evidence="2">
    <location>
        <begin position="290"/>
        <end position="299"/>
    </location>
</feature>
<dbReference type="PANTHER" id="PTHR47655">
    <property type="entry name" value="QUINIC ACID UTILIZATION ACTIVATOR"/>
    <property type="match status" value="1"/>
</dbReference>
<organism evidence="4 5">
    <name type="scientific">Dekkera bruxellensis</name>
    <name type="common">Brettanomyces custersii</name>
    <dbReference type="NCBI Taxonomy" id="5007"/>
    <lineage>
        <taxon>Eukaryota</taxon>
        <taxon>Fungi</taxon>
        <taxon>Dikarya</taxon>
        <taxon>Ascomycota</taxon>
        <taxon>Saccharomycotina</taxon>
        <taxon>Pichiomycetes</taxon>
        <taxon>Pichiales</taxon>
        <taxon>Pichiaceae</taxon>
        <taxon>Brettanomyces</taxon>
    </lineage>
</organism>
<dbReference type="EMBL" id="JABCYN010000042">
    <property type="protein sequence ID" value="KAF6007419.1"/>
    <property type="molecule type" value="Genomic_DNA"/>
</dbReference>
<evidence type="ECO:0000259" key="3">
    <source>
        <dbReference type="PROSITE" id="PS50048"/>
    </source>
</evidence>
<dbReference type="InterPro" id="IPR052783">
    <property type="entry name" value="Metabolic/Drug-Res_Regulator"/>
</dbReference>
<dbReference type="SUPFAM" id="SSF57701">
    <property type="entry name" value="Zn2/Cys6 DNA-binding domain"/>
    <property type="match status" value="1"/>
</dbReference>
<protein>
    <recommendedName>
        <fullName evidence="3">Zn(2)-C6 fungal-type domain-containing protein</fullName>
    </recommendedName>
</protein>
<dbReference type="CDD" id="cd00067">
    <property type="entry name" value="GAL4"/>
    <property type="match status" value="1"/>
</dbReference>
<dbReference type="Proteomes" id="UP000568158">
    <property type="component" value="Unassembled WGS sequence"/>
</dbReference>
<feature type="region of interest" description="Disordered" evidence="2">
    <location>
        <begin position="615"/>
        <end position="641"/>
    </location>
</feature>
<dbReference type="PANTHER" id="PTHR47655:SF3">
    <property type="entry name" value="ZN(II)2CYS6 TRANSCRIPTION FACTOR (EUROFUNG)"/>
    <property type="match status" value="1"/>
</dbReference>
<feature type="region of interest" description="Disordered" evidence="2">
    <location>
        <begin position="546"/>
        <end position="595"/>
    </location>
</feature>
<feature type="compositionally biased region" description="Basic residues" evidence="2">
    <location>
        <begin position="267"/>
        <end position="283"/>
    </location>
</feature>
<feature type="domain" description="Zn(2)-C6 fungal-type" evidence="3">
    <location>
        <begin position="118"/>
        <end position="147"/>
    </location>
</feature>
<feature type="compositionally biased region" description="Basic and acidic residues" evidence="2">
    <location>
        <begin position="12"/>
        <end position="23"/>
    </location>
</feature>
<feature type="region of interest" description="Disordered" evidence="2">
    <location>
        <begin position="267"/>
        <end position="359"/>
    </location>
</feature>
<gene>
    <name evidence="4" type="ORF">HII12_004580</name>
</gene>
<evidence type="ECO:0000313" key="5">
    <source>
        <dbReference type="Proteomes" id="UP000568158"/>
    </source>
</evidence>
<evidence type="ECO:0000313" key="4">
    <source>
        <dbReference type="EMBL" id="KAF6007419.1"/>
    </source>
</evidence>
<dbReference type="SMART" id="SM00066">
    <property type="entry name" value="GAL4"/>
    <property type="match status" value="1"/>
</dbReference>
<evidence type="ECO:0000256" key="2">
    <source>
        <dbReference type="SAM" id="MobiDB-lite"/>
    </source>
</evidence>
<sequence length="661" mass="70666">MSYKRSASEGVSGREMDVGEKEEEMKGIEMAKAGNMNSVRENVNSVKENVNAVRENVNAVRENVNTVDGENMNTADGENMNTADGENINSTVKESMNKARENANHPQSSLRKKRVGKACDSCRLKKTKCSGKQPCEKCIADNKICIYTQRKKSRDKTYSYEYVEMMEKRLCILRKSLLRLCELVRRSGGKSGESADCSPADADADGAMHDLERFRQCMTYDKDAENGPFSINQVVSLLISSEELKHDLNDEDEFFRRIGAAEEMFQKLKKQKGRARHGTRQKSRAGSSQTRKKRQRKSAKALVSDVAAAQPSETSGKTGKTTKMENAMPIPRPRAASDHEHERRPRRSAAGRASISSSAPAITSSNVSLAFSGSNGSSSNSLSDSVSSPSPDSLFSESAFPYQAVGPAYMQPLRRIREEAGAASMDDMIEGRGAGASAGVTGAGAPGAGAMDTGTIDAGTVDPAAGAGADMIDLDSFALPGFNSGAQFAAAAMNGYFSAGAGAGNSSRSSNSSGISDNTAGIGAPRSALSSSTSITLNELGGVTPASSFDNFKIPSRLPQHRPRSSDRSLTELPSPRSSSSSKLEKSLFGSAPGMTNGENNASFFDSLVSTDSPPNMLRKLADPSMGGSQQPEYLLPVNRDDDFLRMQDRSRSIGSELDVL</sequence>
<dbReference type="AlphaFoldDB" id="A0A8H6ERA1"/>
<dbReference type="Pfam" id="PF00172">
    <property type="entry name" value="Zn_clus"/>
    <property type="match status" value="1"/>
</dbReference>
<feature type="compositionally biased region" description="Low complexity" evidence="2">
    <location>
        <begin position="571"/>
        <end position="582"/>
    </location>
</feature>
<feature type="region of interest" description="Disordered" evidence="2">
    <location>
        <begin position="371"/>
        <end position="394"/>
    </location>
</feature>
<dbReference type="PROSITE" id="PS00463">
    <property type="entry name" value="ZN2_CY6_FUNGAL_1"/>
    <property type="match status" value="1"/>
</dbReference>
<dbReference type="GO" id="GO:0008270">
    <property type="term" value="F:zinc ion binding"/>
    <property type="evidence" value="ECO:0007669"/>
    <property type="project" value="InterPro"/>
</dbReference>
<dbReference type="PROSITE" id="PS50048">
    <property type="entry name" value="ZN2_CY6_FUNGAL_2"/>
    <property type="match status" value="1"/>
</dbReference>